<keyword evidence="7 8" id="KW-0472">Membrane</keyword>
<comment type="similarity">
    <text evidence="2">Belongs to the multi antimicrobial extrusion (MATE) (TC 2.A.66.1) family.</text>
</comment>
<feature type="transmembrane region" description="Helical" evidence="8">
    <location>
        <begin position="167"/>
        <end position="184"/>
    </location>
</feature>
<dbReference type="NCBIfam" id="TIGR00797">
    <property type="entry name" value="matE"/>
    <property type="match status" value="1"/>
</dbReference>
<evidence type="ECO:0000256" key="1">
    <source>
        <dbReference type="ARBA" id="ARBA00004651"/>
    </source>
</evidence>
<proteinExistence type="inferred from homology"/>
<reference evidence="9 10" key="1">
    <citation type="journal article" date="2020" name="G3 (Bethesda)">
        <title>Improved Reference Genome for Cyclotella cryptica CCMP332, a Model for Cell Wall Morphogenesis, Salinity Adaptation, and Lipid Production in Diatoms (Bacillariophyta).</title>
        <authorList>
            <person name="Roberts W.R."/>
            <person name="Downey K.M."/>
            <person name="Ruck E.C."/>
            <person name="Traller J.C."/>
            <person name="Alverson A.J."/>
        </authorList>
    </citation>
    <scope>NUCLEOTIDE SEQUENCE [LARGE SCALE GENOMIC DNA]</scope>
    <source>
        <strain evidence="9 10">CCMP332</strain>
    </source>
</reference>
<accession>A0ABD3Q2T0</accession>
<evidence type="ECO:0000256" key="7">
    <source>
        <dbReference type="ARBA" id="ARBA00023136"/>
    </source>
</evidence>
<evidence type="ECO:0000256" key="5">
    <source>
        <dbReference type="ARBA" id="ARBA00022692"/>
    </source>
</evidence>
<feature type="transmembrane region" description="Helical" evidence="8">
    <location>
        <begin position="387"/>
        <end position="405"/>
    </location>
</feature>
<dbReference type="Proteomes" id="UP001516023">
    <property type="component" value="Unassembled WGS sequence"/>
</dbReference>
<feature type="transmembrane region" description="Helical" evidence="8">
    <location>
        <begin position="354"/>
        <end position="375"/>
    </location>
</feature>
<feature type="transmembrane region" description="Helical" evidence="8">
    <location>
        <begin position="196"/>
        <end position="219"/>
    </location>
</feature>
<sequence>MNSTSDLESRTAMDVTVDDDVNTSVAECDIGDANIITPSTNPKTHRQLFSALLKLSYPIILCELFQSLLPVVDIAFVGNLSKEDLAAAALATTWFNICNVTMFGFMTGIDTLLAQSFGANQFLNYAIWTGNSLVIVFVATVVISGVMTLCGPFMHLIVADPKLSREAGMFALRLIPGLFPYYSFKVLSKYLQTQHILAPSAWIGAMANVMNAVFNWTLIYKAGWGVAGSPWATSFTRTAELLLIVAFMMLKRSTILERTWPKLSGRNLSTEALAPFMQISLPGALAFFARGGFFEATTLMASFLGIVSLGAHSIALSMNTFLFVSFPFAIGNAASILVGSFIGEAKPIEAKKSFHVSLFFSYITQLMVISVLLCWRIELGKLFSNDYQVSNVVSGLIPIMCVFLINDASVATSGGVFRGLGRQKWILSINLFGSWILAMPVAYCLAFKTSLEVYGLWWGMSVGVIFSAITCQFILNYQVKWQRECRNAAERLSSIHITNRRSSQEPLLPQNRDLRQRICDESDPAYTLT</sequence>
<comment type="subcellular location">
    <subcellularLocation>
        <location evidence="1">Cell membrane</location>
        <topology evidence="1">Multi-pass membrane protein</topology>
    </subcellularLocation>
</comment>
<gene>
    <name evidence="9" type="ORF">HJC23_013953</name>
</gene>
<organism evidence="9 10">
    <name type="scientific">Cyclotella cryptica</name>
    <dbReference type="NCBI Taxonomy" id="29204"/>
    <lineage>
        <taxon>Eukaryota</taxon>
        <taxon>Sar</taxon>
        <taxon>Stramenopiles</taxon>
        <taxon>Ochrophyta</taxon>
        <taxon>Bacillariophyta</taxon>
        <taxon>Coscinodiscophyceae</taxon>
        <taxon>Thalassiosirophycidae</taxon>
        <taxon>Stephanodiscales</taxon>
        <taxon>Stephanodiscaceae</taxon>
        <taxon>Cyclotella</taxon>
    </lineage>
</organism>
<evidence type="ECO:0008006" key="11">
    <source>
        <dbReference type="Google" id="ProtNLM"/>
    </source>
</evidence>
<name>A0ABD3Q2T0_9STRA</name>
<dbReference type="InterPro" id="IPR002528">
    <property type="entry name" value="MATE_fam"/>
</dbReference>
<dbReference type="CDD" id="cd13132">
    <property type="entry name" value="MATE_eukaryotic"/>
    <property type="match status" value="1"/>
</dbReference>
<evidence type="ECO:0000256" key="8">
    <source>
        <dbReference type="SAM" id="Phobius"/>
    </source>
</evidence>
<dbReference type="InterPro" id="IPR045069">
    <property type="entry name" value="MATE_euk"/>
</dbReference>
<keyword evidence="4" id="KW-1003">Cell membrane</keyword>
<dbReference type="EMBL" id="JABMIG020000080">
    <property type="protein sequence ID" value="KAL3794480.1"/>
    <property type="molecule type" value="Genomic_DNA"/>
</dbReference>
<evidence type="ECO:0000256" key="4">
    <source>
        <dbReference type="ARBA" id="ARBA00022475"/>
    </source>
</evidence>
<evidence type="ECO:0000256" key="3">
    <source>
        <dbReference type="ARBA" id="ARBA00022448"/>
    </source>
</evidence>
<dbReference type="GO" id="GO:0005886">
    <property type="term" value="C:plasma membrane"/>
    <property type="evidence" value="ECO:0007669"/>
    <property type="project" value="UniProtKB-SubCell"/>
</dbReference>
<protein>
    <recommendedName>
        <fullName evidence="11">Multidrug and toxic compound extrusion protein</fullName>
    </recommendedName>
</protein>
<feature type="transmembrane region" description="Helical" evidence="8">
    <location>
        <begin position="296"/>
        <end position="314"/>
    </location>
</feature>
<evidence type="ECO:0000256" key="2">
    <source>
        <dbReference type="ARBA" id="ARBA00010199"/>
    </source>
</evidence>
<feature type="transmembrane region" description="Helical" evidence="8">
    <location>
        <begin position="425"/>
        <end position="446"/>
    </location>
</feature>
<dbReference type="PANTHER" id="PTHR11206">
    <property type="entry name" value="MULTIDRUG RESISTANCE PROTEIN"/>
    <property type="match status" value="1"/>
</dbReference>
<keyword evidence="6 8" id="KW-1133">Transmembrane helix</keyword>
<feature type="transmembrane region" description="Helical" evidence="8">
    <location>
        <begin position="125"/>
        <end position="147"/>
    </location>
</feature>
<feature type="transmembrane region" description="Helical" evidence="8">
    <location>
        <begin position="321"/>
        <end position="342"/>
    </location>
</feature>
<feature type="transmembrane region" description="Helical" evidence="8">
    <location>
        <begin position="55"/>
        <end position="76"/>
    </location>
</feature>
<evidence type="ECO:0000313" key="9">
    <source>
        <dbReference type="EMBL" id="KAL3794480.1"/>
    </source>
</evidence>
<evidence type="ECO:0000256" key="6">
    <source>
        <dbReference type="ARBA" id="ARBA00022989"/>
    </source>
</evidence>
<keyword evidence="10" id="KW-1185">Reference proteome</keyword>
<feature type="transmembrane region" description="Helical" evidence="8">
    <location>
        <begin position="453"/>
        <end position="475"/>
    </location>
</feature>
<dbReference type="Pfam" id="PF01554">
    <property type="entry name" value="MatE"/>
    <property type="match status" value="2"/>
</dbReference>
<evidence type="ECO:0000313" key="10">
    <source>
        <dbReference type="Proteomes" id="UP001516023"/>
    </source>
</evidence>
<feature type="transmembrane region" description="Helical" evidence="8">
    <location>
        <begin position="88"/>
        <end position="113"/>
    </location>
</feature>
<dbReference type="AlphaFoldDB" id="A0ABD3Q2T0"/>
<dbReference type="InterPro" id="IPR048279">
    <property type="entry name" value="MdtK-like"/>
</dbReference>
<keyword evidence="5 8" id="KW-0812">Transmembrane</keyword>
<keyword evidence="3" id="KW-0813">Transport</keyword>
<dbReference type="PIRSF" id="PIRSF006603">
    <property type="entry name" value="DinF"/>
    <property type="match status" value="1"/>
</dbReference>
<comment type="caution">
    <text evidence="9">The sequence shown here is derived from an EMBL/GenBank/DDBJ whole genome shotgun (WGS) entry which is preliminary data.</text>
</comment>